<name>A0A915Q625_9BILA</name>
<evidence type="ECO:0000313" key="3">
    <source>
        <dbReference type="WBParaSite" id="sdigi.contig67.g3481.t1"/>
    </source>
</evidence>
<dbReference type="AlphaFoldDB" id="A0A915Q625"/>
<keyword evidence="1" id="KW-0472">Membrane</keyword>
<keyword evidence="1" id="KW-1133">Transmembrane helix</keyword>
<organism evidence="2 3">
    <name type="scientific">Setaria digitata</name>
    <dbReference type="NCBI Taxonomy" id="48799"/>
    <lineage>
        <taxon>Eukaryota</taxon>
        <taxon>Metazoa</taxon>
        <taxon>Ecdysozoa</taxon>
        <taxon>Nematoda</taxon>
        <taxon>Chromadorea</taxon>
        <taxon>Rhabditida</taxon>
        <taxon>Spirurina</taxon>
        <taxon>Spiruromorpha</taxon>
        <taxon>Filarioidea</taxon>
        <taxon>Setariidae</taxon>
        <taxon>Setaria</taxon>
    </lineage>
</organism>
<dbReference type="Proteomes" id="UP000887581">
    <property type="component" value="Unplaced"/>
</dbReference>
<sequence>MTADDEIRNIRWTLEKIHQALYRIDKEFEEAIPEIDHISAKLEQILIDVASQANAIRNTTIRIASNFPSHSVYLIVLFILEIAACIITIALVYSLIISLNQLYHKQFPQSDKTRNRKLFRKNDKKDMKKHDSKAFICYSPQLSVTSSNSSYEKISKEFWIEMRDLDNQQLLHQEKV</sequence>
<evidence type="ECO:0000256" key="1">
    <source>
        <dbReference type="SAM" id="Phobius"/>
    </source>
</evidence>
<reference evidence="3" key="1">
    <citation type="submission" date="2022-11" db="UniProtKB">
        <authorList>
            <consortium name="WormBaseParasite"/>
        </authorList>
    </citation>
    <scope>IDENTIFICATION</scope>
</reference>
<feature type="transmembrane region" description="Helical" evidence="1">
    <location>
        <begin position="72"/>
        <end position="96"/>
    </location>
</feature>
<proteinExistence type="predicted"/>
<evidence type="ECO:0000313" key="2">
    <source>
        <dbReference type="Proteomes" id="UP000887581"/>
    </source>
</evidence>
<dbReference type="WBParaSite" id="sdigi.contig67.g3481.t1">
    <property type="protein sequence ID" value="sdigi.contig67.g3481.t1"/>
    <property type="gene ID" value="sdigi.contig67.g3481"/>
</dbReference>
<keyword evidence="1" id="KW-0812">Transmembrane</keyword>
<keyword evidence="2" id="KW-1185">Reference proteome</keyword>
<accession>A0A915Q625</accession>
<protein>
    <submittedName>
        <fullName evidence="3">Uncharacterized protein</fullName>
    </submittedName>
</protein>